<sequence>MAMFHMKDNGNSGGYNLSFHQLNAIFPQYSSSNHFYLGVADVFTQTTSWSCIECNELVRGYVNNPSSLGDPPLWSKFQAIFTPYFLCPSHAV</sequence>
<dbReference type="Proteomes" id="UP001374584">
    <property type="component" value="Unassembled WGS sequence"/>
</dbReference>
<proteinExistence type="predicted"/>
<dbReference type="AlphaFoldDB" id="A0AAN9RT30"/>
<gene>
    <name evidence="1" type="ORF">VNO80_01658</name>
</gene>
<organism evidence="1 2">
    <name type="scientific">Phaseolus coccineus</name>
    <name type="common">Scarlet runner bean</name>
    <name type="synonym">Phaseolus multiflorus</name>
    <dbReference type="NCBI Taxonomy" id="3886"/>
    <lineage>
        <taxon>Eukaryota</taxon>
        <taxon>Viridiplantae</taxon>
        <taxon>Streptophyta</taxon>
        <taxon>Embryophyta</taxon>
        <taxon>Tracheophyta</taxon>
        <taxon>Spermatophyta</taxon>
        <taxon>Magnoliopsida</taxon>
        <taxon>eudicotyledons</taxon>
        <taxon>Gunneridae</taxon>
        <taxon>Pentapetalae</taxon>
        <taxon>rosids</taxon>
        <taxon>fabids</taxon>
        <taxon>Fabales</taxon>
        <taxon>Fabaceae</taxon>
        <taxon>Papilionoideae</taxon>
        <taxon>50 kb inversion clade</taxon>
        <taxon>NPAAA clade</taxon>
        <taxon>indigoferoid/millettioid clade</taxon>
        <taxon>Phaseoleae</taxon>
        <taxon>Phaseolus</taxon>
    </lineage>
</organism>
<protein>
    <submittedName>
        <fullName evidence="1">Uncharacterized protein</fullName>
    </submittedName>
</protein>
<keyword evidence="2" id="KW-1185">Reference proteome</keyword>
<evidence type="ECO:0000313" key="2">
    <source>
        <dbReference type="Proteomes" id="UP001374584"/>
    </source>
</evidence>
<name>A0AAN9RT30_PHACN</name>
<dbReference type="EMBL" id="JAYMYR010000001">
    <property type="protein sequence ID" value="KAK7382684.1"/>
    <property type="molecule type" value="Genomic_DNA"/>
</dbReference>
<evidence type="ECO:0000313" key="1">
    <source>
        <dbReference type="EMBL" id="KAK7382684.1"/>
    </source>
</evidence>
<comment type="caution">
    <text evidence="1">The sequence shown here is derived from an EMBL/GenBank/DDBJ whole genome shotgun (WGS) entry which is preliminary data.</text>
</comment>
<accession>A0AAN9RT30</accession>
<reference evidence="1 2" key="1">
    <citation type="submission" date="2024-01" db="EMBL/GenBank/DDBJ databases">
        <title>The genomes of 5 underutilized Papilionoideae crops provide insights into root nodulation and disease resistanc.</title>
        <authorList>
            <person name="Jiang F."/>
        </authorList>
    </citation>
    <scope>NUCLEOTIDE SEQUENCE [LARGE SCALE GENOMIC DNA]</scope>
    <source>
        <strain evidence="1">JINMINGXINNONG_FW02</strain>
        <tissue evidence="1">Leaves</tissue>
    </source>
</reference>